<dbReference type="InterPro" id="IPR001509">
    <property type="entry name" value="Epimerase_deHydtase"/>
</dbReference>
<protein>
    <recommendedName>
        <fullName evidence="3">NAD-dependent epimerase/dehydratase domain-containing protein</fullName>
    </recommendedName>
</protein>
<keyword evidence="5" id="KW-1185">Reference proteome</keyword>
<dbReference type="OrthoDB" id="2735536at2759"/>
<accession>A0A1B8GFD4</accession>
<dbReference type="InterPro" id="IPR036291">
    <property type="entry name" value="NAD(P)-bd_dom_sf"/>
</dbReference>
<dbReference type="Pfam" id="PF01370">
    <property type="entry name" value="Epimerase"/>
    <property type="match status" value="1"/>
</dbReference>
<evidence type="ECO:0000313" key="5">
    <source>
        <dbReference type="Proteomes" id="UP000091956"/>
    </source>
</evidence>
<dbReference type="PANTHER" id="PTHR10366">
    <property type="entry name" value="NAD DEPENDENT EPIMERASE/DEHYDRATASE"/>
    <property type="match status" value="1"/>
</dbReference>
<evidence type="ECO:0000256" key="2">
    <source>
        <dbReference type="ARBA" id="ARBA00023445"/>
    </source>
</evidence>
<dbReference type="GO" id="GO:0016616">
    <property type="term" value="F:oxidoreductase activity, acting on the CH-OH group of donors, NAD or NADP as acceptor"/>
    <property type="evidence" value="ECO:0007669"/>
    <property type="project" value="TreeGrafter"/>
</dbReference>
<dbReference type="AlphaFoldDB" id="A0A1B8GFD4"/>
<dbReference type="Proteomes" id="UP000091956">
    <property type="component" value="Unassembled WGS sequence"/>
</dbReference>
<organism evidence="4 5">
    <name type="scientific">Pseudogymnoascus verrucosus</name>
    <dbReference type="NCBI Taxonomy" id="342668"/>
    <lineage>
        <taxon>Eukaryota</taxon>
        <taxon>Fungi</taxon>
        <taxon>Dikarya</taxon>
        <taxon>Ascomycota</taxon>
        <taxon>Pezizomycotina</taxon>
        <taxon>Leotiomycetes</taxon>
        <taxon>Thelebolales</taxon>
        <taxon>Thelebolaceae</taxon>
        <taxon>Pseudogymnoascus</taxon>
    </lineage>
</organism>
<dbReference type="STRING" id="342668.A0A1B8GFD4"/>
<comment type="similarity">
    <text evidence="2">Belongs to the NAD(P)-dependent epimerase/dehydratase family. Dihydroflavonol-4-reductase subfamily.</text>
</comment>
<dbReference type="GeneID" id="28840657"/>
<name>A0A1B8GFD4_9PEZI</name>
<proteinExistence type="inferred from homology"/>
<evidence type="ECO:0000256" key="1">
    <source>
        <dbReference type="ARBA" id="ARBA00023002"/>
    </source>
</evidence>
<dbReference type="Gene3D" id="3.40.50.720">
    <property type="entry name" value="NAD(P)-binding Rossmann-like Domain"/>
    <property type="match status" value="1"/>
</dbReference>
<evidence type="ECO:0000313" key="4">
    <source>
        <dbReference type="EMBL" id="OBT94537.1"/>
    </source>
</evidence>
<sequence length="340" mass="37520">MAGDLIVITGVSGYIGFKTMYMALAQGYQVRAIVRREEQIEKLKNHPKVTNAENLSFVVVPDLVAKDAFAGVFDGAKAIVHLASPLAKETDDYERDIVKPARDLLMAVLEAAIHITTLRRIVVTSSAVSLIPMEWLGTSDTETVFTERDINSNPTRPFHSAMEAYWASKAFARLSTNKFIEERKPHFDIVGLLPSVVLGPEDLATGNSTLLVGTRAMLVPVLQGAKLDMPLVGTPVHVDDVARAHVDAIKPSVPGNADYVLSSDGEEGIEWDSMTDIARKYFPDEVESGLLKLGGSMPTRKWRLNVSTTEKAFGWKCVPFEKTMRDLIGQYVEFLKKEQN</sequence>
<dbReference type="InterPro" id="IPR050425">
    <property type="entry name" value="NAD(P)_dehydrat-like"/>
</dbReference>
<gene>
    <name evidence="4" type="ORF">VE01_07271</name>
</gene>
<evidence type="ECO:0000259" key="3">
    <source>
        <dbReference type="Pfam" id="PF01370"/>
    </source>
</evidence>
<dbReference type="SUPFAM" id="SSF51735">
    <property type="entry name" value="NAD(P)-binding Rossmann-fold domains"/>
    <property type="match status" value="1"/>
</dbReference>
<dbReference type="RefSeq" id="XP_018128270.1">
    <property type="nucleotide sequence ID" value="XM_018276706.2"/>
</dbReference>
<feature type="domain" description="NAD-dependent epimerase/dehydratase" evidence="3">
    <location>
        <begin position="6"/>
        <end position="251"/>
    </location>
</feature>
<keyword evidence="1" id="KW-0560">Oxidoreductase</keyword>
<reference evidence="4 5" key="1">
    <citation type="submission" date="2016-03" db="EMBL/GenBank/DDBJ databases">
        <title>Comparative genomics of Pseudogymnoascus destructans, the fungus causing white-nose syndrome of bats.</title>
        <authorList>
            <person name="Palmer J.M."/>
            <person name="Drees K.P."/>
            <person name="Foster J.T."/>
            <person name="Lindner D.L."/>
        </authorList>
    </citation>
    <scope>NUCLEOTIDE SEQUENCE [LARGE SCALE GENOMIC DNA]</scope>
    <source>
        <strain evidence="4 5">UAMH 10579</strain>
    </source>
</reference>
<dbReference type="EMBL" id="KV460243">
    <property type="protein sequence ID" value="OBT94537.1"/>
    <property type="molecule type" value="Genomic_DNA"/>
</dbReference>
<reference evidence="5" key="2">
    <citation type="journal article" date="2018" name="Nat. Commun.">
        <title>Extreme sensitivity to ultraviolet light in the fungal pathogen causing white-nose syndrome of bats.</title>
        <authorList>
            <person name="Palmer J.M."/>
            <person name="Drees K.P."/>
            <person name="Foster J.T."/>
            <person name="Lindner D.L."/>
        </authorList>
    </citation>
    <scope>NUCLEOTIDE SEQUENCE [LARGE SCALE GENOMIC DNA]</scope>
    <source>
        <strain evidence="5">UAMH 10579</strain>
    </source>
</reference>
<dbReference type="PANTHER" id="PTHR10366:SF564">
    <property type="entry name" value="STEROL-4-ALPHA-CARBOXYLATE 3-DEHYDROGENASE, DECARBOXYLATING"/>
    <property type="match status" value="1"/>
</dbReference>